<evidence type="ECO:0000313" key="5">
    <source>
        <dbReference type="Proteomes" id="UP000427906"/>
    </source>
</evidence>
<evidence type="ECO:0000313" key="4">
    <source>
        <dbReference type="EMBL" id="BBO69205.1"/>
    </source>
</evidence>
<accession>A0A5K7YLB3</accession>
<evidence type="ECO:0000256" key="1">
    <source>
        <dbReference type="ARBA" id="ARBA00022741"/>
    </source>
</evidence>
<dbReference type="Pfam" id="PF00501">
    <property type="entry name" value="AMP-binding"/>
    <property type="match status" value="1"/>
</dbReference>
<dbReference type="InterPro" id="IPR020845">
    <property type="entry name" value="AMP-binding_CS"/>
</dbReference>
<dbReference type="SUPFAM" id="SSF56801">
    <property type="entry name" value="Acetyl-CoA synthetase-like"/>
    <property type="match status" value="1"/>
</dbReference>
<protein>
    <submittedName>
        <fullName evidence="4">AMP-binding protein</fullName>
    </submittedName>
</protein>
<dbReference type="PANTHER" id="PTHR43272">
    <property type="entry name" value="LONG-CHAIN-FATTY-ACID--COA LIGASE"/>
    <property type="match status" value="1"/>
</dbReference>
<dbReference type="PROSITE" id="PS00455">
    <property type="entry name" value="AMP_BINDING"/>
    <property type="match status" value="1"/>
</dbReference>
<sequence length="597" mass="66838">MAYRYDHPNNLVALIEDSVEKFSENPLFGTKNPAGDYEWVTYGQVGRRIDDLRGGLARMGVKKGDAVGIIADNRTEWAICAFAAYGLGARYIPMYEKELPQIWRYIIKDGNVRMLFVATPEIRERVNAFIQETPDLENVLLIDGQGENTMAALEAIGRTHPIPAIHPDPGDIAVLIYTSGTTGDPKGVLLSHGNFTTNFQAGGALYPELGPDSRSLCILPWAHSFGQTAELYNLIHFGGSMGFMGDVTTLAEDMGKVRPKLLVAVPRVFNKIYDGLWAKMNETGGLARKLFVMGVESARQRRELAEMGQSSFMVNLKFRLADRIVFQKIRNRFGGRLTTAITGSATMNVEIGHFFNDIGIPVYDCYGLTETTPAVTMNCPAAHRPGSVGRPIDQVRVEIDRLFLEEDADDGEIIVYGPNVMKGYNNKPDATREVMTTDGGFRTGDRGRLDADGYLYITGRIKEQYKLENGKYVFPTALEEEIRLLPWVENAMIYGEGKPYNVCMIVPDFVVLQKHARDNQRPEDPDQLVADSAIQEMIESEITAFLKGKFGGYEIPKKFLWVREDFSLENGTLTQTMKLKRRSVLEQYQDQLDALYA</sequence>
<dbReference type="Gene3D" id="3.40.50.12780">
    <property type="entry name" value="N-terminal domain of ligase-like"/>
    <property type="match status" value="1"/>
</dbReference>
<dbReference type="GO" id="GO:0005524">
    <property type="term" value="F:ATP binding"/>
    <property type="evidence" value="ECO:0007669"/>
    <property type="project" value="UniProtKB-KW"/>
</dbReference>
<dbReference type="GO" id="GO:0016020">
    <property type="term" value="C:membrane"/>
    <property type="evidence" value="ECO:0007669"/>
    <property type="project" value="TreeGrafter"/>
</dbReference>
<dbReference type="AlphaFoldDB" id="A0A5K7YLB3"/>
<proteinExistence type="predicted"/>
<keyword evidence="2" id="KW-0067">ATP-binding</keyword>
<evidence type="ECO:0000256" key="2">
    <source>
        <dbReference type="ARBA" id="ARBA00022840"/>
    </source>
</evidence>
<keyword evidence="1" id="KW-0547">Nucleotide-binding</keyword>
<reference evidence="4 5" key="1">
    <citation type="submission" date="2019-11" db="EMBL/GenBank/DDBJ databases">
        <title>Comparative genomics of hydrocarbon-degrading Desulfosarcina strains.</title>
        <authorList>
            <person name="Watanabe M."/>
            <person name="Kojima H."/>
            <person name="Fukui M."/>
        </authorList>
    </citation>
    <scope>NUCLEOTIDE SEQUENCE [LARGE SCALE GENOMIC DNA]</scope>
    <source>
        <strain evidence="4 5">PL12</strain>
    </source>
</reference>
<dbReference type="KEGG" id="dalk:DSCA_31350"/>
<dbReference type="PANTHER" id="PTHR43272:SF33">
    <property type="entry name" value="AMP-BINDING DOMAIN-CONTAINING PROTEIN-RELATED"/>
    <property type="match status" value="1"/>
</dbReference>
<dbReference type="Proteomes" id="UP000427906">
    <property type="component" value="Chromosome"/>
</dbReference>
<dbReference type="CDD" id="cd05907">
    <property type="entry name" value="VL_LC_FACS_like"/>
    <property type="match status" value="1"/>
</dbReference>
<dbReference type="RefSeq" id="WP_167527793.1">
    <property type="nucleotide sequence ID" value="NZ_AP021874.1"/>
</dbReference>
<dbReference type="InterPro" id="IPR000873">
    <property type="entry name" value="AMP-dep_synth/lig_dom"/>
</dbReference>
<dbReference type="EMBL" id="AP021874">
    <property type="protein sequence ID" value="BBO69205.1"/>
    <property type="molecule type" value="Genomic_DNA"/>
</dbReference>
<evidence type="ECO:0000259" key="3">
    <source>
        <dbReference type="Pfam" id="PF00501"/>
    </source>
</evidence>
<dbReference type="GO" id="GO:0004467">
    <property type="term" value="F:long-chain fatty acid-CoA ligase activity"/>
    <property type="evidence" value="ECO:0007669"/>
    <property type="project" value="TreeGrafter"/>
</dbReference>
<keyword evidence="5" id="KW-1185">Reference proteome</keyword>
<organism evidence="4 5">
    <name type="scientific">Desulfosarcina alkanivorans</name>
    <dbReference type="NCBI Taxonomy" id="571177"/>
    <lineage>
        <taxon>Bacteria</taxon>
        <taxon>Pseudomonadati</taxon>
        <taxon>Thermodesulfobacteriota</taxon>
        <taxon>Desulfobacteria</taxon>
        <taxon>Desulfobacterales</taxon>
        <taxon>Desulfosarcinaceae</taxon>
        <taxon>Desulfosarcina</taxon>
    </lineage>
</organism>
<dbReference type="Pfam" id="PF23562">
    <property type="entry name" value="AMP-binding_C_3"/>
    <property type="match status" value="1"/>
</dbReference>
<gene>
    <name evidence="4" type="ORF">DSCA_31350</name>
</gene>
<dbReference type="InterPro" id="IPR042099">
    <property type="entry name" value="ANL_N_sf"/>
</dbReference>
<name>A0A5K7YLB3_9BACT</name>
<feature type="domain" description="AMP-dependent synthetase/ligase" evidence="3">
    <location>
        <begin position="18"/>
        <end position="424"/>
    </location>
</feature>